<dbReference type="GO" id="GO:0005737">
    <property type="term" value="C:cytoplasm"/>
    <property type="evidence" value="ECO:0007669"/>
    <property type="project" value="TreeGrafter"/>
</dbReference>
<dbReference type="InterPro" id="IPR036250">
    <property type="entry name" value="AcylCo_DH-like_C"/>
</dbReference>
<dbReference type="InterPro" id="IPR037069">
    <property type="entry name" value="AcylCoA_DH/ox_N_sf"/>
</dbReference>
<keyword evidence="6" id="KW-1185">Reference proteome</keyword>
<keyword evidence="1" id="KW-0285">Flavoprotein</keyword>
<keyword evidence="2" id="KW-0274">FAD</keyword>
<dbReference type="InterPro" id="IPR009100">
    <property type="entry name" value="AcylCoA_DH/oxidase_NM_dom_sf"/>
</dbReference>
<dbReference type="SUPFAM" id="SSF56645">
    <property type="entry name" value="Acyl-CoA dehydrogenase NM domain-like"/>
    <property type="match status" value="1"/>
</dbReference>
<dbReference type="RefSeq" id="WP_003888713.1">
    <property type="nucleotide sequence ID" value="NZ_ANBO01000023.1"/>
</dbReference>
<dbReference type="GeneID" id="74302138"/>
<dbReference type="Gene3D" id="1.20.140.10">
    <property type="entry name" value="Butyryl-CoA Dehydrogenase, subunit A, domain 3"/>
    <property type="match status" value="1"/>
</dbReference>
<keyword evidence="3" id="KW-0560">Oxidoreductase</keyword>
<dbReference type="SUPFAM" id="SSF47203">
    <property type="entry name" value="Acyl-CoA dehydrogenase C-terminal domain-like"/>
    <property type="match status" value="1"/>
</dbReference>
<proteinExistence type="predicted"/>
<dbReference type="PANTHER" id="PTHR48083:SF19">
    <property type="entry name" value="FLAVIN-DEPENDENT MONOOXYGENASE, OXYGENASE SUBUNIT HSAA"/>
    <property type="match status" value="1"/>
</dbReference>
<dbReference type="Proteomes" id="UP000325690">
    <property type="component" value="Unassembled WGS sequence"/>
</dbReference>
<dbReference type="InterPro" id="IPR046373">
    <property type="entry name" value="Acyl-CoA_Oxase/DH_mid-dom_sf"/>
</dbReference>
<gene>
    <name evidence="5" type="ORF">MPHL21000_09920</name>
</gene>
<reference evidence="5 6" key="1">
    <citation type="submission" date="2012-10" db="EMBL/GenBank/DDBJ databases">
        <title>The draft sequence of the Mycobacterium pheli genome.</title>
        <authorList>
            <person name="Pettersson B.M.F."/>
            <person name="Das S."/>
            <person name="Dasgupta S."/>
            <person name="Bhattacharya A."/>
            <person name="Kirsebom L.A."/>
        </authorList>
    </citation>
    <scope>NUCLEOTIDE SEQUENCE [LARGE SCALE GENOMIC DNA]</scope>
    <source>
        <strain evidence="5 6">CCUG 21000</strain>
    </source>
</reference>
<dbReference type="Gene3D" id="2.40.110.10">
    <property type="entry name" value="Butyryl-CoA Dehydrogenase, subunit A, domain 2"/>
    <property type="match status" value="1"/>
</dbReference>
<dbReference type="EMBL" id="ANBP01000012">
    <property type="protein sequence ID" value="KAB7756392.1"/>
    <property type="molecule type" value="Genomic_DNA"/>
</dbReference>
<dbReference type="InterPro" id="IPR050741">
    <property type="entry name" value="Acyl-CoA_dehydrogenase"/>
</dbReference>
<dbReference type="PANTHER" id="PTHR48083">
    <property type="entry name" value="MEDIUM-CHAIN SPECIFIC ACYL-COA DEHYDROGENASE, MITOCHONDRIAL-RELATED"/>
    <property type="match status" value="1"/>
</dbReference>
<dbReference type="Gene3D" id="1.10.540.10">
    <property type="entry name" value="Acyl-CoA dehydrogenase/oxidase, N-terminal domain"/>
    <property type="match status" value="1"/>
</dbReference>
<dbReference type="AlphaFoldDB" id="A0A5N5V391"/>
<organism evidence="5 6">
    <name type="scientific">Mycolicibacterium phlei DSM 43239 = CCUG 21000</name>
    <dbReference type="NCBI Taxonomy" id="1226750"/>
    <lineage>
        <taxon>Bacteria</taxon>
        <taxon>Bacillati</taxon>
        <taxon>Actinomycetota</taxon>
        <taxon>Actinomycetes</taxon>
        <taxon>Mycobacteriales</taxon>
        <taxon>Mycobacteriaceae</taxon>
        <taxon>Mycolicibacterium</taxon>
    </lineage>
</organism>
<dbReference type="GO" id="GO:0050660">
    <property type="term" value="F:flavin adenine dinucleotide binding"/>
    <property type="evidence" value="ECO:0007669"/>
    <property type="project" value="InterPro"/>
</dbReference>
<accession>A0A5N5V391</accession>
<comment type="caution">
    <text evidence="5">The sequence shown here is derived from an EMBL/GenBank/DDBJ whole genome shotgun (WGS) entry which is preliminary data.</text>
</comment>
<feature type="domain" description="Acyl-CoA dehydrogenase C-terminal" evidence="4">
    <location>
        <begin position="236"/>
        <end position="367"/>
    </location>
</feature>
<protein>
    <submittedName>
        <fullName evidence="5">Acyl-CoA dehydrogenase</fullName>
    </submittedName>
</protein>
<dbReference type="GO" id="GO:0016712">
    <property type="term" value="F:oxidoreductase activity, acting on paired donors, with incorporation or reduction of molecular oxygen, reduced flavin or flavoprotein as one donor, and incorporation of one atom of oxygen"/>
    <property type="evidence" value="ECO:0007669"/>
    <property type="project" value="TreeGrafter"/>
</dbReference>
<evidence type="ECO:0000256" key="2">
    <source>
        <dbReference type="ARBA" id="ARBA00022827"/>
    </source>
</evidence>
<dbReference type="InterPro" id="IPR013107">
    <property type="entry name" value="Acyl-CoA_DH_C"/>
</dbReference>
<evidence type="ECO:0000259" key="4">
    <source>
        <dbReference type="Pfam" id="PF08028"/>
    </source>
</evidence>
<name>A0A5N5V391_MYCPH</name>
<dbReference type="GO" id="GO:0033539">
    <property type="term" value="P:fatty acid beta-oxidation using acyl-CoA dehydrogenase"/>
    <property type="evidence" value="ECO:0007669"/>
    <property type="project" value="TreeGrafter"/>
</dbReference>
<evidence type="ECO:0000313" key="6">
    <source>
        <dbReference type="Proteomes" id="UP000325690"/>
    </source>
</evidence>
<evidence type="ECO:0000256" key="1">
    <source>
        <dbReference type="ARBA" id="ARBA00022630"/>
    </source>
</evidence>
<dbReference type="GO" id="GO:0003995">
    <property type="term" value="F:acyl-CoA dehydrogenase activity"/>
    <property type="evidence" value="ECO:0007669"/>
    <property type="project" value="TreeGrafter"/>
</dbReference>
<evidence type="ECO:0000313" key="5">
    <source>
        <dbReference type="EMBL" id="KAB7756392.1"/>
    </source>
</evidence>
<dbReference type="PIRSF" id="PIRSF016578">
    <property type="entry name" value="HsaA"/>
    <property type="match status" value="1"/>
</dbReference>
<dbReference type="Pfam" id="PF08028">
    <property type="entry name" value="Acyl-CoA_dh_2"/>
    <property type="match status" value="1"/>
</dbReference>
<evidence type="ECO:0000256" key="3">
    <source>
        <dbReference type="ARBA" id="ARBA00023002"/>
    </source>
</evidence>
<sequence>MSTAFTDEAINEEFVTRLAERAAEAERLRRLPDETVAEFTASGICDLLRPARFGGREAPFPAILDPVRRMAHGCASSAWTIGFLALHNWMLALFDERAQAEAFASQPFLAPAPLAPTGRGLPADGGIRLTGRWSWATGVMHGNWVMVGALCGPDDDLTKIWPALALLPIDDVTVEDVWHTDGMRATGSNDVVATDVFVPGHRLVNVVDIYSGTAPGAALYDSPTYRWPMVPALALLAAMPALGAAERVAEIYAERLGTRVLAYEGATQKDKPMAQARLAEAEVRLRALRALLADTVGEIEGLVTAGEAVSKPVRAAARMTAAHIVRESRAVIGLLLEASGASAHFVDHPLQRFKRDVDVITGHVVFDYDTSRELAGALKLGMKVPRTAMV</sequence>